<keyword evidence="6" id="KW-0812">Transmembrane</keyword>
<dbReference type="SUPFAM" id="SSF46689">
    <property type="entry name" value="Homeodomain-like"/>
    <property type="match status" value="1"/>
</dbReference>
<dbReference type="GO" id="GO:0000976">
    <property type="term" value="F:transcription cis-regulatory region binding"/>
    <property type="evidence" value="ECO:0007669"/>
    <property type="project" value="TreeGrafter"/>
</dbReference>
<proteinExistence type="predicted"/>
<dbReference type="InterPro" id="IPR036271">
    <property type="entry name" value="Tet_transcr_reg_TetR-rel_C_sf"/>
</dbReference>
<keyword evidence="4" id="KW-0804">Transcription</keyword>
<keyword evidence="1" id="KW-0678">Repressor</keyword>
<gene>
    <name evidence="8" type="ORF">I5803_08310</name>
</gene>
<evidence type="ECO:0000313" key="9">
    <source>
        <dbReference type="Proteomes" id="UP000651050"/>
    </source>
</evidence>
<keyword evidence="6" id="KW-0472">Membrane</keyword>
<evidence type="ECO:0000256" key="4">
    <source>
        <dbReference type="ARBA" id="ARBA00023163"/>
    </source>
</evidence>
<evidence type="ECO:0000259" key="7">
    <source>
        <dbReference type="PROSITE" id="PS50977"/>
    </source>
</evidence>
<feature type="transmembrane region" description="Helical" evidence="6">
    <location>
        <begin position="155"/>
        <end position="171"/>
    </location>
</feature>
<dbReference type="EMBL" id="JADWYS010000001">
    <property type="protein sequence ID" value="MBG9388020.1"/>
    <property type="molecule type" value="Genomic_DNA"/>
</dbReference>
<dbReference type="Gene3D" id="1.10.10.60">
    <property type="entry name" value="Homeodomain-like"/>
    <property type="match status" value="1"/>
</dbReference>
<dbReference type="Pfam" id="PF17932">
    <property type="entry name" value="TetR_C_24"/>
    <property type="match status" value="1"/>
</dbReference>
<keyword evidence="9" id="KW-1185">Reference proteome</keyword>
<dbReference type="InterPro" id="IPR050109">
    <property type="entry name" value="HTH-type_TetR-like_transc_reg"/>
</dbReference>
<dbReference type="PROSITE" id="PS50977">
    <property type="entry name" value="HTH_TETR_2"/>
    <property type="match status" value="1"/>
</dbReference>
<comment type="caution">
    <text evidence="8">The sequence shown here is derived from an EMBL/GenBank/DDBJ whole genome shotgun (WGS) entry which is preliminary data.</text>
</comment>
<dbReference type="GO" id="GO:0003700">
    <property type="term" value="F:DNA-binding transcription factor activity"/>
    <property type="evidence" value="ECO:0007669"/>
    <property type="project" value="TreeGrafter"/>
</dbReference>
<dbReference type="PANTHER" id="PTHR30055:SF175">
    <property type="entry name" value="HTH-TYPE TRANSCRIPTIONAL REPRESSOR KSTR2"/>
    <property type="match status" value="1"/>
</dbReference>
<reference evidence="8" key="1">
    <citation type="submission" date="2020-11" db="EMBL/GenBank/DDBJ databases">
        <title>Bacterial whole genome sequence for Caenimonas sp. DR4.4.</title>
        <authorList>
            <person name="Le V."/>
            <person name="Ko S.-R."/>
            <person name="Ahn C.-Y."/>
            <person name="Oh H.-M."/>
        </authorList>
    </citation>
    <scope>NUCLEOTIDE SEQUENCE</scope>
    <source>
        <strain evidence="8">DR4.4</strain>
    </source>
</reference>
<dbReference type="PRINTS" id="PR00455">
    <property type="entry name" value="HTHTETR"/>
</dbReference>
<evidence type="ECO:0000256" key="5">
    <source>
        <dbReference type="PROSITE-ProRule" id="PRU00335"/>
    </source>
</evidence>
<dbReference type="InterPro" id="IPR001647">
    <property type="entry name" value="HTH_TetR"/>
</dbReference>
<keyword evidence="6" id="KW-1133">Transmembrane helix</keyword>
<evidence type="ECO:0000256" key="1">
    <source>
        <dbReference type="ARBA" id="ARBA00022491"/>
    </source>
</evidence>
<dbReference type="SUPFAM" id="SSF48498">
    <property type="entry name" value="Tetracyclin repressor-like, C-terminal domain"/>
    <property type="match status" value="1"/>
</dbReference>
<keyword evidence="2" id="KW-0805">Transcription regulation</keyword>
<dbReference type="Gene3D" id="1.10.357.10">
    <property type="entry name" value="Tetracycline Repressor, domain 2"/>
    <property type="match status" value="1"/>
</dbReference>
<dbReference type="PANTHER" id="PTHR30055">
    <property type="entry name" value="HTH-TYPE TRANSCRIPTIONAL REGULATOR RUTR"/>
    <property type="match status" value="1"/>
</dbReference>
<evidence type="ECO:0000256" key="2">
    <source>
        <dbReference type="ARBA" id="ARBA00023015"/>
    </source>
</evidence>
<dbReference type="InterPro" id="IPR009057">
    <property type="entry name" value="Homeodomain-like_sf"/>
</dbReference>
<name>A0A931H3X4_9BURK</name>
<evidence type="ECO:0000256" key="3">
    <source>
        <dbReference type="ARBA" id="ARBA00023125"/>
    </source>
</evidence>
<dbReference type="AlphaFoldDB" id="A0A931H3X4"/>
<accession>A0A931H3X4</accession>
<dbReference type="InterPro" id="IPR041490">
    <property type="entry name" value="KstR2_TetR_C"/>
</dbReference>
<sequence>MTRVRADDYEDKKQVILEKAAALIAQKGFDVATMLDLAQACGTSKSHLYHYFPSKEDLLYAIVHEYITQQAEDLARILALPLPAAERFHQFIESFMQGAARSRHEHIILMNDLKFLPKAQREQIRKLEVEMTEQMERLLLEINPKRMEDKRMRKPYALLLFGMMIWTFSWYRRSGPVSPRELARQIADIFANGFA</sequence>
<protein>
    <submittedName>
        <fullName evidence="8">TetR family transcriptional regulator</fullName>
    </submittedName>
</protein>
<dbReference type="RefSeq" id="WP_196985899.1">
    <property type="nucleotide sequence ID" value="NZ_JADWYS010000001.1"/>
</dbReference>
<organism evidence="8 9">
    <name type="scientific">Caenimonas aquaedulcis</name>
    <dbReference type="NCBI Taxonomy" id="2793270"/>
    <lineage>
        <taxon>Bacteria</taxon>
        <taxon>Pseudomonadati</taxon>
        <taxon>Pseudomonadota</taxon>
        <taxon>Betaproteobacteria</taxon>
        <taxon>Burkholderiales</taxon>
        <taxon>Comamonadaceae</taxon>
        <taxon>Caenimonas</taxon>
    </lineage>
</organism>
<evidence type="ECO:0000256" key="6">
    <source>
        <dbReference type="SAM" id="Phobius"/>
    </source>
</evidence>
<feature type="DNA-binding region" description="H-T-H motif" evidence="5">
    <location>
        <begin position="33"/>
        <end position="52"/>
    </location>
</feature>
<dbReference type="Pfam" id="PF00440">
    <property type="entry name" value="TetR_N"/>
    <property type="match status" value="1"/>
</dbReference>
<dbReference type="Proteomes" id="UP000651050">
    <property type="component" value="Unassembled WGS sequence"/>
</dbReference>
<feature type="domain" description="HTH tetR-type" evidence="7">
    <location>
        <begin position="10"/>
        <end position="70"/>
    </location>
</feature>
<keyword evidence="3 5" id="KW-0238">DNA-binding</keyword>
<evidence type="ECO:0000313" key="8">
    <source>
        <dbReference type="EMBL" id="MBG9388020.1"/>
    </source>
</evidence>